<dbReference type="Proteomes" id="UP000799118">
    <property type="component" value="Unassembled WGS sequence"/>
</dbReference>
<gene>
    <name evidence="1" type="ORF">BT96DRAFT_780643</name>
</gene>
<dbReference type="AlphaFoldDB" id="A0A6A4GYP4"/>
<protein>
    <recommendedName>
        <fullName evidence="3">Reverse transcriptase zinc-binding domain-containing protein</fullName>
    </recommendedName>
</protein>
<name>A0A6A4GYP4_9AGAR</name>
<reference evidence="1" key="1">
    <citation type="journal article" date="2019" name="Environ. Microbiol.">
        <title>Fungal ecological strategies reflected in gene transcription - a case study of two litter decomposers.</title>
        <authorList>
            <person name="Barbi F."/>
            <person name="Kohler A."/>
            <person name="Barry K."/>
            <person name="Baskaran P."/>
            <person name="Daum C."/>
            <person name="Fauchery L."/>
            <person name="Ihrmark K."/>
            <person name="Kuo A."/>
            <person name="LaButti K."/>
            <person name="Lipzen A."/>
            <person name="Morin E."/>
            <person name="Grigoriev I.V."/>
            <person name="Henrissat B."/>
            <person name="Lindahl B."/>
            <person name="Martin F."/>
        </authorList>
    </citation>
    <scope>NUCLEOTIDE SEQUENCE</scope>
    <source>
        <strain evidence="1">JB14</strain>
    </source>
</reference>
<evidence type="ECO:0000313" key="2">
    <source>
        <dbReference type="Proteomes" id="UP000799118"/>
    </source>
</evidence>
<dbReference type="OrthoDB" id="3230070at2759"/>
<organism evidence="1 2">
    <name type="scientific">Gymnopus androsaceus JB14</name>
    <dbReference type="NCBI Taxonomy" id="1447944"/>
    <lineage>
        <taxon>Eukaryota</taxon>
        <taxon>Fungi</taxon>
        <taxon>Dikarya</taxon>
        <taxon>Basidiomycota</taxon>
        <taxon>Agaricomycotina</taxon>
        <taxon>Agaricomycetes</taxon>
        <taxon>Agaricomycetidae</taxon>
        <taxon>Agaricales</taxon>
        <taxon>Marasmiineae</taxon>
        <taxon>Omphalotaceae</taxon>
        <taxon>Gymnopus</taxon>
    </lineage>
</organism>
<accession>A0A6A4GYP4</accession>
<proteinExistence type="predicted"/>
<sequence length="97" mass="11237">CRTGHAHLGEYYSKFVPLKNIDCPCGEEFQTREHILRACPWYECHRHILRKVSEDVSLSNILGMEKGISALIEFLKISGAFTRDGMKRKPPEEPEYK</sequence>
<dbReference type="EMBL" id="ML769652">
    <property type="protein sequence ID" value="KAE9390596.1"/>
    <property type="molecule type" value="Genomic_DNA"/>
</dbReference>
<keyword evidence="2" id="KW-1185">Reference proteome</keyword>
<evidence type="ECO:0000313" key="1">
    <source>
        <dbReference type="EMBL" id="KAE9390596.1"/>
    </source>
</evidence>
<feature type="non-terminal residue" evidence="1">
    <location>
        <position position="1"/>
    </location>
</feature>
<feature type="non-terminal residue" evidence="1">
    <location>
        <position position="97"/>
    </location>
</feature>
<evidence type="ECO:0008006" key="3">
    <source>
        <dbReference type="Google" id="ProtNLM"/>
    </source>
</evidence>